<name>A0AAD9VDG6_ACRCE</name>
<dbReference type="PANTHER" id="PTHR24067">
    <property type="entry name" value="UBIQUITIN-CONJUGATING ENZYME E2"/>
    <property type="match status" value="1"/>
</dbReference>
<feature type="domain" description="UBC core" evidence="2">
    <location>
        <begin position="4"/>
        <end position="155"/>
    </location>
</feature>
<dbReference type="EMBL" id="JARQWQ010000009">
    <property type="protein sequence ID" value="KAK2569900.1"/>
    <property type="molecule type" value="Genomic_DNA"/>
</dbReference>
<dbReference type="CDD" id="cd23806">
    <property type="entry name" value="UBCc_UBE2U"/>
    <property type="match status" value="1"/>
</dbReference>
<dbReference type="Gene3D" id="3.10.110.10">
    <property type="entry name" value="Ubiquitin Conjugating Enzyme"/>
    <property type="match status" value="1"/>
</dbReference>
<dbReference type="Proteomes" id="UP001249851">
    <property type="component" value="Unassembled WGS sequence"/>
</dbReference>
<dbReference type="SMART" id="SM00212">
    <property type="entry name" value="UBCc"/>
    <property type="match status" value="1"/>
</dbReference>
<dbReference type="InterPro" id="IPR050113">
    <property type="entry name" value="Ub_conjugating_enzyme"/>
</dbReference>
<evidence type="ECO:0000313" key="4">
    <source>
        <dbReference type="Proteomes" id="UP001249851"/>
    </source>
</evidence>
<dbReference type="PROSITE" id="PS50127">
    <property type="entry name" value="UBC_2"/>
    <property type="match status" value="1"/>
</dbReference>
<accession>A0AAD9VDG6</accession>
<feature type="region of interest" description="Disordered" evidence="1">
    <location>
        <begin position="292"/>
        <end position="335"/>
    </location>
</feature>
<dbReference type="InterPro" id="IPR016135">
    <property type="entry name" value="UBQ-conjugating_enzyme/RWD"/>
</dbReference>
<comment type="caution">
    <text evidence="3">The sequence shown here is derived from an EMBL/GenBank/DDBJ whole genome shotgun (WGS) entry which is preliminary data.</text>
</comment>
<organism evidence="3 4">
    <name type="scientific">Acropora cervicornis</name>
    <name type="common">Staghorn coral</name>
    <dbReference type="NCBI Taxonomy" id="6130"/>
    <lineage>
        <taxon>Eukaryota</taxon>
        <taxon>Metazoa</taxon>
        <taxon>Cnidaria</taxon>
        <taxon>Anthozoa</taxon>
        <taxon>Hexacorallia</taxon>
        <taxon>Scleractinia</taxon>
        <taxon>Astrocoeniina</taxon>
        <taxon>Acroporidae</taxon>
        <taxon>Acropora</taxon>
    </lineage>
</organism>
<protein>
    <submittedName>
        <fullName evidence="3">Ubiquitin-conjugating enzyme E2 U</fullName>
    </submittedName>
</protein>
<proteinExistence type="predicted"/>
<reference evidence="3" key="2">
    <citation type="journal article" date="2023" name="Science">
        <title>Genomic signatures of disease resistance in endangered staghorn corals.</title>
        <authorList>
            <person name="Vollmer S.V."/>
            <person name="Selwyn J.D."/>
            <person name="Despard B.A."/>
            <person name="Roesel C.L."/>
        </authorList>
    </citation>
    <scope>NUCLEOTIDE SEQUENCE</scope>
    <source>
        <strain evidence="3">K2</strain>
    </source>
</reference>
<evidence type="ECO:0000313" key="3">
    <source>
        <dbReference type="EMBL" id="KAK2569900.1"/>
    </source>
</evidence>
<feature type="compositionally biased region" description="Polar residues" evidence="1">
    <location>
        <begin position="292"/>
        <end position="315"/>
    </location>
</feature>
<sequence length="335" mass="37760">MHSRAYLLLEKERFKLQKENLPWGIQAKPLNEDDMFTWEASIKGPKDTMWEGGIFKLYLQFNEQYNAQPPKIFFHTIPFHPNVDPTTGQICADFLDDMHSWKEFYSIPYMLLSVQMLLSNPVTENAVNPNAAQIFASSPTSFRQMVLDCVLASKRVEAGLKPYVANDVDLTRSPPTGQVLSNGTVDESIKVPRLGKVSFEDYHAMWSGMATTKPMANVRSPLHAVLSADSNLRAAHFGLPQQELQEEINKQLEEHNAIMYGKFEKSGQNIAELKSNKMQLLRQVYLPKQQQALLSKGSPSQGTVPSSPSPATTARNLDPREHEVDELLSWTNSLP</sequence>
<dbReference type="Pfam" id="PF00179">
    <property type="entry name" value="UQ_con"/>
    <property type="match status" value="1"/>
</dbReference>
<dbReference type="SUPFAM" id="SSF54495">
    <property type="entry name" value="UBC-like"/>
    <property type="match status" value="1"/>
</dbReference>
<evidence type="ECO:0000256" key="1">
    <source>
        <dbReference type="SAM" id="MobiDB-lite"/>
    </source>
</evidence>
<reference evidence="3" key="1">
    <citation type="journal article" date="2023" name="G3 (Bethesda)">
        <title>Whole genome assembly and annotation of the endangered Caribbean coral Acropora cervicornis.</title>
        <authorList>
            <person name="Selwyn J.D."/>
            <person name="Vollmer S.V."/>
        </authorList>
    </citation>
    <scope>NUCLEOTIDE SEQUENCE</scope>
    <source>
        <strain evidence="3">K2</strain>
    </source>
</reference>
<keyword evidence="4" id="KW-1185">Reference proteome</keyword>
<gene>
    <name evidence="3" type="ORF">P5673_005756</name>
</gene>
<evidence type="ECO:0000259" key="2">
    <source>
        <dbReference type="PROSITE" id="PS50127"/>
    </source>
</evidence>
<dbReference type="InterPro" id="IPR000608">
    <property type="entry name" value="UBC"/>
</dbReference>
<dbReference type="AlphaFoldDB" id="A0AAD9VDG6"/>